<evidence type="ECO:0000313" key="3">
    <source>
        <dbReference type="Proteomes" id="UP000821853"/>
    </source>
</evidence>
<dbReference type="EMBL" id="JABSTR010000006">
    <property type="protein sequence ID" value="KAH9374298.1"/>
    <property type="molecule type" value="Genomic_DNA"/>
</dbReference>
<comment type="caution">
    <text evidence="2">The sequence shown here is derived from an EMBL/GenBank/DDBJ whole genome shotgun (WGS) entry which is preliminary data.</text>
</comment>
<feature type="region of interest" description="Disordered" evidence="1">
    <location>
        <begin position="42"/>
        <end position="62"/>
    </location>
</feature>
<protein>
    <submittedName>
        <fullName evidence="2">Uncharacterized protein</fullName>
    </submittedName>
</protein>
<evidence type="ECO:0000256" key="1">
    <source>
        <dbReference type="SAM" id="MobiDB-lite"/>
    </source>
</evidence>
<gene>
    <name evidence="2" type="ORF">HPB48_005618</name>
</gene>
<reference evidence="2 3" key="1">
    <citation type="journal article" date="2020" name="Cell">
        <title>Large-Scale Comparative Analyses of Tick Genomes Elucidate Their Genetic Diversity and Vector Capacities.</title>
        <authorList>
            <consortium name="Tick Genome and Microbiome Consortium (TIGMIC)"/>
            <person name="Jia N."/>
            <person name="Wang J."/>
            <person name="Shi W."/>
            <person name="Du L."/>
            <person name="Sun Y."/>
            <person name="Zhan W."/>
            <person name="Jiang J.F."/>
            <person name="Wang Q."/>
            <person name="Zhang B."/>
            <person name="Ji P."/>
            <person name="Bell-Sakyi L."/>
            <person name="Cui X.M."/>
            <person name="Yuan T.T."/>
            <person name="Jiang B.G."/>
            <person name="Yang W.F."/>
            <person name="Lam T.T."/>
            <person name="Chang Q.C."/>
            <person name="Ding S.J."/>
            <person name="Wang X.J."/>
            <person name="Zhu J.G."/>
            <person name="Ruan X.D."/>
            <person name="Zhao L."/>
            <person name="Wei J.T."/>
            <person name="Ye R.Z."/>
            <person name="Que T.C."/>
            <person name="Du C.H."/>
            <person name="Zhou Y.H."/>
            <person name="Cheng J.X."/>
            <person name="Dai P.F."/>
            <person name="Guo W.B."/>
            <person name="Han X.H."/>
            <person name="Huang E.J."/>
            <person name="Li L.F."/>
            <person name="Wei W."/>
            <person name="Gao Y.C."/>
            <person name="Liu J.Z."/>
            <person name="Shao H.Z."/>
            <person name="Wang X."/>
            <person name="Wang C.C."/>
            <person name="Yang T.C."/>
            <person name="Huo Q.B."/>
            <person name="Li W."/>
            <person name="Chen H.Y."/>
            <person name="Chen S.E."/>
            <person name="Zhou L.G."/>
            <person name="Ni X.B."/>
            <person name="Tian J.H."/>
            <person name="Sheng Y."/>
            <person name="Liu T."/>
            <person name="Pan Y.S."/>
            <person name="Xia L.Y."/>
            <person name="Li J."/>
            <person name="Zhao F."/>
            <person name="Cao W.C."/>
        </authorList>
    </citation>
    <scope>NUCLEOTIDE SEQUENCE [LARGE SCALE GENOMIC DNA]</scope>
    <source>
        <strain evidence="2">HaeL-2018</strain>
    </source>
</reference>
<sequence length="119" mass="13019">MAHFWSPFPDLLKNSLKYNPCRVICTLSTTVDGVRLARRPSHDSTVEMLTRSSQTRQHTPPIRRYYCCDGQPTGLPTLQAGTVQSCGPRNATPPPAGATDPHNMDSSKPSGNEMAHDLA</sequence>
<dbReference type="Proteomes" id="UP000821853">
    <property type="component" value="Chromosome 4"/>
</dbReference>
<organism evidence="2 3">
    <name type="scientific">Haemaphysalis longicornis</name>
    <name type="common">Bush tick</name>
    <dbReference type="NCBI Taxonomy" id="44386"/>
    <lineage>
        <taxon>Eukaryota</taxon>
        <taxon>Metazoa</taxon>
        <taxon>Ecdysozoa</taxon>
        <taxon>Arthropoda</taxon>
        <taxon>Chelicerata</taxon>
        <taxon>Arachnida</taxon>
        <taxon>Acari</taxon>
        <taxon>Parasitiformes</taxon>
        <taxon>Ixodida</taxon>
        <taxon>Ixodoidea</taxon>
        <taxon>Ixodidae</taxon>
        <taxon>Haemaphysalinae</taxon>
        <taxon>Haemaphysalis</taxon>
    </lineage>
</organism>
<keyword evidence="3" id="KW-1185">Reference proteome</keyword>
<accession>A0A9J6GFZ5</accession>
<dbReference type="AlphaFoldDB" id="A0A9J6GFZ5"/>
<feature type="region of interest" description="Disordered" evidence="1">
    <location>
        <begin position="81"/>
        <end position="119"/>
    </location>
</feature>
<dbReference type="VEuPathDB" id="VectorBase:HLOH_043637"/>
<evidence type="ECO:0000313" key="2">
    <source>
        <dbReference type="EMBL" id="KAH9374298.1"/>
    </source>
</evidence>
<name>A0A9J6GFZ5_HAELO</name>
<proteinExistence type="predicted"/>